<evidence type="ECO:0000256" key="8">
    <source>
        <dbReference type="ARBA" id="ARBA00023014"/>
    </source>
</evidence>
<evidence type="ECO:0000313" key="16">
    <source>
        <dbReference type="Proteomes" id="UP000054869"/>
    </source>
</evidence>
<dbReference type="HAMAP" id="MF_01010">
    <property type="entry name" value="23SrRNA_methyltr_RlmD"/>
    <property type="match status" value="1"/>
</dbReference>
<reference evidence="15 16" key="1">
    <citation type="submission" date="2015-11" db="EMBL/GenBank/DDBJ databases">
        <title>Genomic analysis of 38 Legionella species identifies large and diverse effector repertoires.</title>
        <authorList>
            <person name="Burstein D."/>
            <person name="Amaro F."/>
            <person name="Zusman T."/>
            <person name="Lifshitz Z."/>
            <person name="Cohen O."/>
            <person name="Gilbert J.A."/>
            <person name="Pupko T."/>
            <person name="Shuman H.A."/>
            <person name="Segal G."/>
        </authorList>
    </citation>
    <scope>NUCLEOTIDE SEQUENCE [LARGE SCALE GENOMIC DNA]</scope>
    <source>
        <strain evidence="15 16">ATCC 49751</strain>
    </source>
</reference>
<feature type="binding site" evidence="11 12">
    <location>
        <position position="374"/>
    </location>
    <ligand>
        <name>S-adenosyl-L-methionine</name>
        <dbReference type="ChEBI" id="CHEBI:59789"/>
    </ligand>
</feature>
<keyword evidence="5 11" id="KW-0949">S-adenosyl-L-methionine</keyword>
<dbReference type="SUPFAM" id="SSF53335">
    <property type="entry name" value="S-adenosyl-L-methionine-dependent methyltransferases"/>
    <property type="match status" value="1"/>
</dbReference>
<proteinExistence type="inferred from homology"/>
<evidence type="ECO:0000256" key="7">
    <source>
        <dbReference type="ARBA" id="ARBA00023004"/>
    </source>
</evidence>
<dbReference type="OrthoDB" id="9804590at2"/>
<evidence type="ECO:0000256" key="2">
    <source>
        <dbReference type="ARBA" id="ARBA00022552"/>
    </source>
</evidence>
<protein>
    <recommendedName>
        <fullName evidence="11">23S rRNA (uracil(1939)-C(5))-methyltransferase RlmD</fullName>
        <ecNumber evidence="11">2.1.1.190</ecNumber>
    </recommendedName>
    <alternativeName>
        <fullName evidence="11">23S rRNA(m5U1939)-methyltransferase</fullName>
    </alternativeName>
</protein>
<feature type="binding site" evidence="11">
    <location>
        <position position="77"/>
    </location>
    <ligand>
        <name>[4Fe-4S] cluster</name>
        <dbReference type="ChEBI" id="CHEBI:49883"/>
    </ligand>
</feature>
<dbReference type="InterPro" id="IPR010280">
    <property type="entry name" value="U5_MeTrfase_fam"/>
</dbReference>
<dbReference type="FunFam" id="2.40.50.140:FF:000097">
    <property type="entry name" value="23S rRNA (uracil(1939)-C(5))-methyltransferase RlmD"/>
    <property type="match status" value="1"/>
</dbReference>
<evidence type="ECO:0000256" key="13">
    <source>
        <dbReference type="PROSITE-ProRule" id="PRU10015"/>
    </source>
</evidence>
<dbReference type="EC" id="2.1.1.190" evidence="11"/>
<comment type="caution">
    <text evidence="15">The sequence shown here is derived from an EMBL/GenBank/DDBJ whole genome shotgun (WGS) entry which is preliminary data.</text>
</comment>
<dbReference type="NCBIfam" id="NF009639">
    <property type="entry name" value="PRK13168.1"/>
    <property type="match status" value="1"/>
</dbReference>
<evidence type="ECO:0000256" key="9">
    <source>
        <dbReference type="ARBA" id="ARBA00052756"/>
    </source>
</evidence>
<keyword evidence="2 11" id="KW-0698">rRNA processing</keyword>
<keyword evidence="16" id="KW-1185">Reference proteome</keyword>
<dbReference type="InterPro" id="IPR012340">
    <property type="entry name" value="NA-bd_OB-fold"/>
</dbReference>
<dbReference type="GO" id="GO:0070041">
    <property type="term" value="F:rRNA (uridine-C5-)-methyltransferase activity"/>
    <property type="evidence" value="ECO:0007669"/>
    <property type="project" value="UniProtKB-UniRule"/>
</dbReference>
<dbReference type="PANTHER" id="PTHR11061:SF49">
    <property type="entry name" value="23S RRNA (URACIL(1939)-C(5))-METHYLTRANSFERASE RLMD"/>
    <property type="match status" value="1"/>
</dbReference>
<evidence type="ECO:0000256" key="1">
    <source>
        <dbReference type="ARBA" id="ARBA00022485"/>
    </source>
</evidence>
<dbReference type="FunFam" id="3.40.50.150:FF:000009">
    <property type="entry name" value="23S rRNA (Uracil(1939)-C(5))-methyltransferase RlmD"/>
    <property type="match status" value="1"/>
</dbReference>
<keyword evidence="1 11" id="KW-0004">4Fe-4S</keyword>
<dbReference type="GO" id="GO:0005506">
    <property type="term" value="F:iron ion binding"/>
    <property type="evidence" value="ECO:0007669"/>
    <property type="project" value="UniProtKB-UniRule"/>
</dbReference>
<dbReference type="PROSITE" id="PS01230">
    <property type="entry name" value="TRMA_1"/>
    <property type="match status" value="1"/>
</dbReference>
<accession>A0A0W0VJ12</accession>
<evidence type="ECO:0000256" key="4">
    <source>
        <dbReference type="ARBA" id="ARBA00022679"/>
    </source>
</evidence>
<dbReference type="InterPro" id="IPR030391">
    <property type="entry name" value="MeTrfase_TrmA_CS"/>
</dbReference>
<evidence type="ECO:0000259" key="14">
    <source>
        <dbReference type="PROSITE" id="PS50926"/>
    </source>
</evidence>
<feature type="binding site" evidence="11 12">
    <location>
        <position position="326"/>
    </location>
    <ligand>
        <name>S-adenosyl-L-methionine</name>
        <dbReference type="ChEBI" id="CHEBI:59789"/>
    </ligand>
</feature>
<dbReference type="PROSITE" id="PS51687">
    <property type="entry name" value="SAM_MT_RNA_M5U"/>
    <property type="match status" value="1"/>
</dbReference>
<dbReference type="GO" id="GO:0051539">
    <property type="term" value="F:4 iron, 4 sulfur cluster binding"/>
    <property type="evidence" value="ECO:0007669"/>
    <property type="project" value="UniProtKB-KW"/>
</dbReference>
<gene>
    <name evidence="15" type="primary">rumA</name>
    <name evidence="11" type="synonym">rlmD</name>
    <name evidence="15" type="ORF">Llan_2004</name>
</gene>
<organism evidence="15 16">
    <name type="scientific">Legionella lansingensis</name>
    <dbReference type="NCBI Taxonomy" id="45067"/>
    <lineage>
        <taxon>Bacteria</taxon>
        <taxon>Pseudomonadati</taxon>
        <taxon>Pseudomonadota</taxon>
        <taxon>Gammaproteobacteria</taxon>
        <taxon>Legionellales</taxon>
        <taxon>Legionellaceae</taxon>
        <taxon>Legionella</taxon>
    </lineage>
</organism>
<keyword evidence="8 11" id="KW-0411">Iron-sulfur</keyword>
<dbReference type="eggNOG" id="COG2265">
    <property type="taxonomic scope" value="Bacteria"/>
</dbReference>
<dbReference type="AlphaFoldDB" id="A0A0W0VJ12"/>
<dbReference type="InterPro" id="IPR030390">
    <property type="entry name" value="MeTrfase_TrmA_AS"/>
</dbReference>
<keyword evidence="3 11" id="KW-0489">Methyltransferase</keyword>
<feature type="binding site" evidence="11">
    <location>
        <position position="83"/>
    </location>
    <ligand>
        <name>[4Fe-4S] cluster</name>
        <dbReference type="ChEBI" id="CHEBI:49883"/>
    </ligand>
</feature>
<name>A0A0W0VJ12_9GAMM</name>
<feature type="domain" description="TRAM" evidence="14">
    <location>
        <begin position="6"/>
        <end position="64"/>
    </location>
</feature>
<evidence type="ECO:0000313" key="15">
    <source>
        <dbReference type="EMBL" id="KTD20075.1"/>
    </source>
</evidence>
<dbReference type="InterPro" id="IPR002792">
    <property type="entry name" value="TRAM_dom"/>
</dbReference>
<dbReference type="NCBIfam" id="TIGR00479">
    <property type="entry name" value="rumA"/>
    <property type="match status" value="1"/>
</dbReference>
<dbReference type="PROSITE" id="PS01231">
    <property type="entry name" value="TRMA_2"/>
    <property type="match status" value="1"/>
</dbReference>
<dbReference type="Proteomes" id="UP000054869">
    <property type="component" value="Unassembled WGS sequence"/>
</dbReference>
<dbReference type="EMBL" id="LNYI01000046">
    <property type="protein sequence ID" value="KTD20075.1"/>
    <property type="molecule type" value="Genomic_DNA"/>
</dbReference>
<feature type="binding site" evidence="11">
    <location>
        <position position="86"/>
    </location>
    <ligand>
        <name>[4Fe-4S] cluster</name>
        <dbReference type="ChEBI" id="CHEBI:49883"/>
    </ligand>
</feature>
<feature type="binding site" evidence="11 12">
    <location>
        <position position="305"/>
    </location>
    <ligand>
        <name>S-adenosyl-L-methionine</name>
        <dbReference type="ChEBI" id="CHEBI:59789"/>
    </ligand>
</feature>
<dbReference type="SUPFAM" id="SSF50249">
    <property type="entry name" value="Nucleic acid-binding proteins"/>
    <property type="match status" value="1"/>
</dbReference>
<feature type="binding site" evidence="11 12">
    <location>
        <position position="276"/>
    </location>
    <ligand>
        <name>S-adenosyl-L-methionine</name>
        <dbReference type="ChEBI" id="CHEBI:59789"/>
    </ligand>
</feature>
<feature type="active site" description="Nucleophile" evidence="11 12">
    <location>
        <position position="400"/>
    </location>
</feature>
<dbReference type="GO" id="GO:0070475">
    <property type="term" value="P:rRNA base methylation"/>
    <property type="evidence" value="ECO:0007669"/>
    <property type="project" value="TreeGrafter"/>
</dbReference>
<evidence type="ECO:0000256" key="5">
    <source>
        <dbReference type="ARBA" id="ARBA00022691"/>
    </source>
</evidence>
<feature type="binding site" evidence="11">
    <location>
        <position position="166"/>
    </location>
    <ligand>
        <name>[4Fe-4S] cluster</name>
        <dbReference type="ChEBI" id="CHEBI:49883"/>
    </ligand>
</feature>
<dbReference type="Gene3D" id="2.40.50.1070">
    <property type="match status" value="1"/>
</dbReference>
<feature type="binding site" evidence="11">
    <location>
        <position position="353"/>
    </location>
    <ligand>
        <name>S-adenosyl-L-methionine</name>
        <dbReference type="ChEBI" id="CHEBI:59789"/>
    </ligand>
</feature>
<dbReference type="PANTHER" id="PTHR11061">
    <property type="entry name" value="RNA M5U METHYLTRANSFERASE"/>
    <property type="match status" value="1"/>
</dbReference>
<evidence type="ECO:0000256" key="3">
    <source>
        <dbReference type="ARBA" id="ARBA00022603"/>
    </source>
</evidence>
<keyword evidence="7 11" id="KW-0408">Iron</keyword>
<evidence type="ECO:0000256" key="12">
    <source>
        <dbReference type="PROSITE-ProRule" id="PRU01024"/>
    </source>
</evidence>
<keyword evidence="6 11" id="KW-0479">Metal-binding</keyword>
<dbReference type="Gene3D" id="3.40.50.150">
    <property type="entry name" value="Vaccinia Virus protein VP39"/>
    <property type="match status" value="1"/>
</dbReference>
<evidence type="ECO:0000256" key="10">
    <source>
        <dbReference type="ARBA" id="ARBA00059995"/>
    </source>
</evidence>
<comment type="catalytic activity">
    <reaction evidence="9 11">
        <text>uridine(1939) in 23S rRNA + S-adenosyl-L-methionine = 5-methyluridine(1939) in 23S rRNA + S-adenosyl-L-homocysteine + H(+)</text>
        <dbReference type="Rhea" id="RHEA:42908"/>
        <dbReference type="Rhea" id="RHEA-COMP:10278"/>
        <dbReference type="Rhea" id="RHEA-COMP:10279"/>
        <dbReference type="ChEBI" id="CHEBI:15378"/>
        <dbReference type="ChEBI" id="CHEBI:57856"/>
        <dbReference type="ChEBI" id="CHEBI:59789"/>
        <dbReference type="ChEBI" id="CHEBI:65315"/>
        <dbReference type="ChEBI" id="CHEBI:74447"/>
        <dbReference type="EC" id="2.1.1.190"/>
    </reaction>
</comment>
<sequence length="444" mass="49785">MSRRRHRLPTETKIAEIEKFSHDGRGIARINGKTTFIQGALPNEQVVFQYTRLKNDFDEGKVISVLSASCARVTPACPHYSSCGGCSLQHLDEQTQIYEKESLLLDLLQRVGHCQPEIILKPLTSESWHYRNKARLSVRYVEKKQSSLVGFREKNNPRFITEINGCLVMNARVDKEIGHLRQLIDSFEDPRIIAQIEVAAGDTEVALIFRNLDPLSTNDEAKLKAFGERTGFRLFLQPGGNESVVSFYPRENCEFLSYALPQQQVTFQFHPTDFTQVNAGLNQQMVSLALELMALTKEDVVLDLFCGLGNFSLPMARCCAKVIGIEGSNTMVARAQMNAQANGLSNTEFFCANLEKIESIAKLTNYHFTKILLDPPRSGALEIVKHIDKFGVSRILYISCNPATLARDADVLINHKGYRLKAAGVMDMFPHTAHVESIALFEKG</sequence>
<dbReference type="InterPro" id="IPR029063">
    <property type="entry name" value="SAM-dependent_MTases_sf"/>
</dbReference>
<dbReference type="PATRIC" id="fig|45067.4.peg.2103"/>
<dbReference type="PROSITE" id="PS50926">
    <property type="entry name" value="TRAM"/>
    <property type="match status" value="1"/>
</dbReference>
<dbReference type="Pfam" id="PF01938">
    <property type="entry name" value="TRAM"/>
    <property type="match status" value="1"/>
</dbReference>
<dbReference type="Gene3D" id="2.40.50.140">
    <property type="entry name" value="Nucleic acid-binding proteins"/>
    <property type="match status" value="1"/>
</dbReference>
<evidence type="ECO:0000256" key="6">
    <source>
        <dbReference type="ARBA" id="ARBA00022723"/>
    </source>
</evidence>
<dbReference type="RefSeq" id="WP_028372985.1">
    <property type="nucleotide sequence ID" value="NZ_CAAAJD010000027.1"/>
</dbReference>
<dbReference type="CDD" id="cd02440">
    <property type="entry name" value="AdoMet_MTases"/>
    <property type="match status" value="1"/>
</dbReference>
<feature type="binding site" evidence="11">
    <location>
        <position position="310"/>
    </location>
    <ligand>
        <name>S-adenosyl-L-methionine</name>
        <dbReference type="ChEBI" id="CHEBI:59789"/>
    </ligand>
</feature>
<comment type="similarity">
    <text evidence="11">Belongs to the class I-like SAM-binding methyltransferase superfamily. RNA M5U methyltransferase family. RlmD subfamily.</text>
</comment>
<dbReference type="InterPro" id="IPR001566">
    <property type="entry name" value="23S_rRNA_MeTrfase_RlmD"/>
</dbReference>
<dbReference type="STRING" id="45067.Llan_2004"/>
<keyword evidence="4 11" id="KW-0808">Transferase</keyword>
<comment type="function">
    <text evidence="10 11">Catalyzes the formation of 5-methyl-uridine at position 1939 (m5U1939) in 23S rRNA.</text>
</comment>
<feature type="active site" evidence="13">
    <location>
        <position position="400"/>
    </location>
</feature>
<dbReference type="GO" id="GO:0003723">
    <property type="term" value="F:RNA binding"/>
    <property type="evidence" value="ECO:0007669"/>
    <property type="project" value="InterPro"/>
</dbReference>
<evidence type="ECO:0000256" key="11">
    <source>
        <dbReference type="HAMAP-Rule" id="MF_01010"/>
    </source>
</evidence>
<dbReference type="Pfam" id="PF05958">
    <property type="entry name" value="tRNA_U5-meth_tr"/>
    <property type="match status" value="1"/>
</dbReference>